<protein>
    <submittedName>
        <fullName evidence="1">(apollo) hypothetical protein</fullName>
    </submittedName>
</protein>
<comment type="caution">
    <text evidence="1">The sequence shown here is derived from an EMBL/GenBank/DDBJ whole genome shotgun (WGS) entry which is preliminary data.</text>
</comment>
<evidence type="ECO:0000313" key="1">
    <source>
        <dbReference type="EMBL" id="CAG4999520.1"/>
    </source>
</evidence>
<proteinExistence type="predicted"/>
<dbReference type="Proteomes" id="UP000691718">
    <property type="component" value="Unassembled WGS sequence"/>
</dbReference>
<name>A0A8S3X431_PARAO</name>
<accession>A0A8S3X431</accession>
<dbReference type="EMBL" id="CAJQZP010000937">
    <property type="protein sequence ID" value="CAG4999520.1"/>
    <property type="molecule type" value="Genomic_DNA"/>
</dbReference>
<evidence type="ECO:0000313" key="2">
    <source>
        <dbReference type="Proteomes" id="UP000691718"/>
    </source>
</evidence>
<keyword evidence="2" id="KW-1185">Reference proteome</keyword>
<organism evidence="1 2">
    <name type="scientific">Parnassius apollo</name>
    <name type="common">Apollo butterfly</name>
    <name type="synonym">Papilio apollo</name>
    <dbReference type="NCBI Taxonomy" id="110799"/>
    <lineage>
        <taxon>Eukaryota</taxon>
        <taxon>Metazoa</taxon>
        <taxon>Ecdysozoa</taxon>
        <taxon>Arthropoda</taxon>
        <taxon>Hexapoda</taxon>
        <taxon>Insecta</taxon>
        <taxon>Pterygota</taxon>
        <taxon>Neoptera</taxon>
        <taxon>Endopterygota</taxon>
        <taxon>Lepidoptera</taxon>
        <taxon>Glossata</taxon>
        <taxon>Ditrysia</taxon>
        <taxon>Papilionoidea</taxon>
        <taxon>Papilionidae</taxon>
        <taxon>Parnassiinae</taxon>
        <taxon>Parnassini</taxon>
        <taxon>Parnassius</taxon>
        <taxon>Parnassius</taxon>
    </lineage>
</organism>
<reference evidence="1" key="1">
    <citation type="submission" date="2021-04" db="EMBL/GenBank/DDBJ databases">
        <authorList>
            <person name="Tunstrom K."/>
        </authorList>
    </citation>
    <scope>NUCLEOTIDE SEQUENCE</scope>
</reference>
<gene>
    <name evidence="1" type="ORF">PAPOLLO_LOCUS13557</name>
</gene>
<sequence>MNRRRGTSSRCRKIKLVNYRIHDNIINEDDSSILNLKNKMKLKKISHIFREVLSPLMAYQTSKKSTQNLIILLHRLH</sequence>
<dbReference type="AlphaFoldDB" id="A0A8S3X431"/>